<evidence type="ECO:0000313" key="1">
    <source>
        <dbReference type="EMBL" id="MPN63460.1"/>
    </source>
</evidence>
<sequence length="52" mass="5715">MRETKKVVAEGLGDDLAITCLTDARSHLARLLGYDVSESLLDKLFSQFCVGK</sequence>
<dbReference type="SUPFAM" id="SSF116878">
    <property type="entry name" value="TrmE connector domain"/>
    <property type="match status" value="1"/>
</dbReference>
<comment type="caution">
    <text evidence="1">The sequence shown here is derived from an EMBL/GenBank/DDBJ whole genome shotgun (WGS) entry which is preliminary data.</text>
</comment>
<dbReference type="InterPro" id="IPR027368">
    <property type="entry name" value="MnmE_dom2"/>
</dbReference>
<proteinExistence type="predicted"/>
<reference evidence="1" key="1">
    <citation type="submission" date="2019-08" db="EMBL/GenBank/DDBJ databases">
        <authorList>
            <person name="Kucharzyk K."/>
            <person name="Murdoch R.W."/>
            <person name="Higgins S."/>
            <person name="Loffler F."/>
        </authorList>
    </citation>
    <scope>NUCLEOTIDE SEQUENCE</scope>
</reference>
<organism evidence="1">
    <name type="scientific">bioreactor metagenome</name>
    <dbReference type="NCBI Taxonomy" id="1076179"/>
    <lineage>
        <taxon>unclassified sequences</taxon>
        <taxon>metagenomes</taxon>
        <taxon>ecological metagenomes</taxon>
    </lineage>
</organism>
<evidence type="ECO:0008006" key="2">
    <source>
        <dbReference type="Google" id="ProtNLM"/>
    </source>
</evidence>
<name>A0A645JK13_9ZZZZ</name>
<dbReference type="AlphaFoldDB" id="A0A645JK13"/>
<accession>A0A645JK13</accession>
<dbReference type="EMBL" id="VSSQ01142933">
    <property type="protein sequence ID" value="MPN63460.1"/>
    <property type="molecule type" value="Genomic_DNA"/>
</dbReference>
<protein>
    <recommendedName>
        <fullName evidence="2">tRNA modification GTPase MnmE</fullName>
    </recommendedName>
</protein>
<dbReference type="Gene3D" id="1.20.120.430">
    <property type="entry name" value="tRNA modification GTPase MnmE domain 2"/>
    <property type="match status" value="1"/>
</dbReference>
<gene>
    <name evidence="1" type="ORF">SDC9_211219</name>
</gene>